<dbReference type="EMBL" id="QKKF02025464">
    <property type="protein sequence ID" value="RZF36888.1"/>
    <property type="molecule type" value="Genomic_DNA"/>
</dbReference>
<feature type="region of interest" description="Disordered" evidence="1">
    <location>
        <begin position="178"/>
        <end position="248"/>
    </location>
</feature>
<accession>A0A482WTT9</accession>
<feature type="compositionally biased region" description="Basic and acidic residues" evidence="1">
    <location>
        <begin position="808"/>
        <end position="818"/>
    </location>
</feature>
<protein>
    <recommendedName>
        <fullName evidence="4">Telomeric single stranded DNA binding POT1/Cdc13 domain-containing protein</fullName>
    </recommendedName>
</protein>
<evidence type="ECO:0000313" key="2">
    <source>
        <dbReference type="EMBL" id="RZF36888.1"/>
    </source>
</evidence>
<dbReference type="OrthoDB" id="10492994at2759"/>
<dbReference type="InParanoid" id="A0A482WTT9"/>
<sequence length="1456" mass="162920">MDVLNQTARRQNNCKKCISSIPAKLTCLQFYRIIEREHVENILPVKEAFISKRAKQCIIVGKVAKLPSKIPNDIRRDIKKKCDPATFIIIREVVASSETVSYGRLYKVKFSGRIAQDILESDIKVGDRIALKNLTGIEENTEYCACARYSSLTPFALNDSETTIHIGKKVIEELRCRTPDSEDENLSSSRGNDRTEIEEHNSPAAKSSGLCSNNKRRFNSDCPAPSTLASPDKTIDKTPKKSKKMRVNSPKTLHVALEENEAEERNPRNVTSSRLATISQVSKYINLKDINESTVNKKVDIFGIVIDVLQSRENGKDRRLLRVRIIDPSIALHKAFEVLVFYTDAKPKICKRWIVRVKNVKIEAIRGEVNGRIFAPGCLICFPTEKGSPKFVTLRKKPYNFPDEDKQIVKNLKAFLAIQKSWNILALPNSYYADKHPGLYVPCLKLEEIKGNFQFFSLKCKIVSLRIFLEVKMAFLTVEDSTVCHCRTYQYPKTAKSWSAIVQNEEEYCENSSKIDILLKNLSHTCDSDAVNLLMQTGIFVEISEIQTRKMDLEKSNGLMFIVDMQKAKITQLEQPPPSSQENIPPQEGGSEELESYDESGVKISEYNALLAECRDESMSPTTAKMLAPIPEKKKEIQKRRKLVPTNSDVNVLLNSSTEDPVDENDLNRPMELDDEEVESRCLALERTNLSKSSEPSKLQSTQKENCDKSKKIESSKKTQISPVGTTKLPVLSVRKLTDDDIIQFSPKASSSPENTKKVIVNRPSSSEKTKIIPIELEKLPLLLVHKLTDDEIIQLTPNASICSKINKKGDHHSPNHENRKKTIIGPKSKDGETRCPSPRPCASSDAGSKEENVVYIHDASPSTSKQKEACFVEGSEQLPLNNETIDVDNFRSPHNEGSPAVEEMNQTVHEIESVEECSLIESGEISAKSKSKSKSKCSSDHKLVTRSIKKNWFTLHLRTRSLAKNVLESPLADSRSVISSSSRETDSGRNRTSKKNRMLPTSSPNSFPSKKKNLVESSPQNSDEKNTSNCNKTPFPSLPDALNLNPDPELDMDESILKIDGSDNDIFNPGKPSSSVRNLCSELPVAATRLRSANGENQVDGKSGATSSQTQFSPVVSSSLRKENIGNRIANIDVHRSPPSSIVTEKYFPTREPLKSTRKTIPQKRMRVELLLSPPVFSSPGSIATEKYNFTGERKMCTRKRIPHKTGFLQPLIEATNTSFCLEKWLQQVDSEIVLGESPVAEPLMDEGQNLQNLEESENLAEYMTLRDDVDSPSLGKIISDNAVIINSDPSIIDKPLDIVNGHCKEPCNSFFRYSILEFNANSKPICPRCYRAGKSIEVELFFLFKLNLMLHKSRNVCYSTLVHFNQATKFLGCTVQEYIDDEGVRSRVVNNLSGHFLLKGKKSSVVYSPSLHVNLRVTNDDGNGPAAVHLVDTTLPEPAASPPIQSFFSSFSNL</sequence>
<comment type="caution">
    <text evidence="2">The sequence shown here is derived from an EMBL/GenBank/DDBJ whole genome shotgun (WGS) entry which is preliminary data.</text>
</comment>
<dbReference type="Gene3D" id="2.40.50.140">
    <property type="entry name" value="Nucleic acid-binding proteins"/>
    <property type="match status" value="1"/>
</dbReference>
<proteinExistence type="predicted"/>
<keyword evidence="3" id="KW-1185">Reference proteome</keyword>
<evidence type="ECO:0008006" key="4">
    <source>
        <dbReference type="Google" id="ProtNLM"/>
    </source>
</evidence>
<feature type="region of interest" description="Disordered" evidence="1">
    <location>
        <begin position="971"/>
        <end position="1050"/>
    </location>
</feature>
<feature type="compositionally biased region" description="Polar residues" evidence="1">
    <location>
        <begin position="1105"/>
        <end position="1120"/>
    </location>
</feature>
<reference evidence="2 3" key="1">
    <citation type="journal article" date="2017" name="Gigascience">
        <title>Genome sequence of the small brown planthopper, Laodelphax striatellus.</title>
        <authorList>
            <person name="Zhu J."/>
            <person name="Jiang F."/>
            <person name="Wang X."/>
            <person name="Yang P."/>
            <person name="Bao Y."/>
            <person name="Zhao W."/>
            <person name="Wang W."/>
            <person name="Lu H."/>
            <person name="Wang Q."/>
            <person name="Cui N."/>
            <person name="Li J."/>
            <person name="Chen X."/>
            <person name="Luo L."/>
            <person name="Yu J."/>
            <person name="Kang L."/>
            <person name="Cui F."/>
        </authorList>
    </citation>
    <scope>NUCLEOTIDE SEQUENCE [LARGE SCALE GENOMIC DNA]</scope>
    <source>
        <strain evidence="2">Lst14</strain>
    </source>
</reference>
<evidence type="ECO:0000313" key="3">
    <source>
        <dbReference type="Proteomes" id="UP000291343"/>
    </source>
</evidence>
<name>A0A482WTT9_LAOST</name>
<feature type="compositionally biased region" description="Basic and acidic residues" evidence="1">
    <location>
        <begin position="705"/>
        <end position="717"/>
    </location>
</feature>
<feature type="region of interest" description="Disordered" evidence="1">
    <location>
        <begin position="572"/>
        <end position="598"/>
    </location>
</feature>
<dbReference type="SUPFAM" id="SSF50249">
    <property type="entry name" value="Nucleic acid-binding proteins"/>
    <property type="match status" value="1"/>
</dbReference>
<feature type="compositionally biased region" description="Basic and acidic residues" evidence="1">
    <location>
        <begin position="191"/>
        <end position="201"/>
    </location>
</feature>
<feature type="region of interest" description="Disordered" evidence="1">
    <location>
        <begin position="806"/>
        <end position="850"/>
    </location>
</feature>
<feature type="region of interest" description="Disordered" evidence="1">
    <location>
        <begin position="1093"/>
        <end position="1120"/>
    </location>
</feature>
<dbReference type="Proteomes" id="UP000291343">
    <property type="component" value="Unassembled WGS sequence"/>
</dbReference>
<dbReference type="InterPro" id="IPR012340">
    <property type="entry name" value="NA-bd_OB-fold"/>
</dbReference>
<gene>
    <name evidence="2" type="ORF">LSTR_LSTR004576</name>
</gene>
<organism evidence="2 3">
    <name type="scientific">Laodelphax striatellus</name>
    <name type="common">Small brown planthopper</name>
    <name type="synonym">Delphax striatella</name>
    <dbReference type="NCBI Taxonomy" id="195883"/>
    <lineage>
        <taxon>Eukaryota</taxon>
        <taxon>Metazoa</taxon>
        <taxon>Ecdysozoa</taxon>
        <taxon>Arthropoda</taxon>
        <taxon>Hexapoda</taxon>
        <taxon>Insecta</taxon>
        <taxon>Pterygota</taxon>
        <taxon>Neoptera</taxon>
        <taxon>Paraneoptera</taxon>
        <taxon>Hemiptera</taxon>
        <taxon>Auchenorrhyncha</taxon>
        <taxon>Fulgoroidea</taxon>
        <taxon>Delphacidae</taxon>
        <taxon>Criomorphinae</taxon>
        <taxon>Laodelphax</taxon>
    </lineage>
</organism>
<evidence type="ECO:0000256" key="1">
    <source>
        <dbReference type="SAM" id="MobiDB-lite"/>
    </source>
</evidence>
<dbReference type="STRING" id="195883.A0A482WTT9"/>
<feature type="region of interest" description="Disordered" evidence="1">
    <location>
        <begin position="653"/>
        <end position="722"/>
    </location>
</feature>
<feature type="compositionally biased region" description="Polar residues" evidence="1">
    <location>
        <begin position="688"/>
        <end position="704"/>
    </location>
</feature>
<feature type="compositionally biased region" description="Polar residues" evidence="1">
    <location>
        <begin position="1016"/>
        <end position="1035"/>
    </location>
</feature>